<dbReference type="EMBL" id="BEYU01000212">
    <property type="protein sequence ID" value="GBG34744.1"/>
    <property type="molecule type" value="Genomic_DNA"/>
</dbReference>
<gene>
    <name evidence="1" type="ORF">FCC1311_109662</name>
</gene>
<sequence length="746" mass="82275">MAMAGNPDVTHSPNGGGAAAEVLSATVLAVVLDSDHVQTFDANFVSKTWDVHQETEKLGTPIDCDASAQRVRRSAHEKVVCATLAPLPTFPSSKEHVKRHDSIAVVSLDSGELVACAMHRAPHTEAHSFRAADREVFQSRRRLPYCAESLSISCDGELCVVAFGENNLDDPSAAAMIVALVKQRIPGGDENDWQLYLQVTRHLSASFVTAVPGTLLCSTHDPRDVLCAWSKKPGSMQAGVLKLAHSEFVQQVDGSMETRKATHFSRGCWTPQGDAVVFVGETHHLFLFAPSWIRKRFRWHQAKSPHAVDFLQWTGDALVLAVGAVHEGVVTLLDRALQPLMRTRIDFPPHILVPSQVFSCAWLGSTAGNAARCHRLAIILDDGHPLCVTFDDPDVLCPDAWRSILRLHLSKALQEPRPAERLRFATQFASWLGLPLERRLRALLLVSREAGKLAQCELIIPQQDQMHACLIDTLAALASDVALLTEPRLRKRWVRLLEAAQRRYISDRLRLGQLERACQFAHGIASTPVQGQSTALGAQLFDTIAAWSASMGQADTIGRAARASAGRLRDSYQQDLSLRLDSSSLFSASDTSSSNVTKDEVNDGDEQDIEFAMQMPRQVPPIAQRWADEMDLLWREWRRAEAMRTAAAASPQSIDFSGDEALDFDSVSSEENATTTARSRSLINARGLLTAADAMRLGLWLECRGKLAQARSVYRLHSLERMDLRLKQVRKATERRPSSRGLSQGI</sequence>
<organism evidence="1 2">
    <name type="scientific">Hondaea fermentalgiana</name>
    <dbReference type="NCBI Taxonomy" id="2315210"/>
    <lineage>
        <taxon>Eukaryota</taxon>
        <taxon>Sar</taxon>
        <taxon>Stramenopiles</taxon>
        <taxon>Bigyra</taxon>
        <taxon>Labyrinthulomycetes</taxon>
        <taxon>Thraustochytrida</taxon>
        <taxon>Thraustochytriidae</taxon>
        <taxon>Hondaea</taxon>
    </lineage>
</organism>
<proteinExistence type="predicted"/>
<evidence type="ECO:0000313" key="1">
    <source>
        <dbReference type="EMBL" id="GBG34744.1"/>
    </source>
</evidence>
<keyword evidence="2" id="KW-1185">Reference proteome</keyword>
<dbReference type="InParanoid" id="A0A2R5H2W4"/>
<comment type="caution">
    <text evidence="1">The sequence shown here is derived from an EMBL/GenBank/DDBJ whole genome shotgun (WGS) entry which is preliminary data.</text>
</comment>
<dbReference type="AlphaFoldDB" id="A0A2R5H2W4"/>
<name>A0A2R5H2W4_9STRA</name>
<dbReference type="Proteomes" id="UP000241890">
    <property type="component" value="Unassembled WGS sequence"/>
</dbReference>
<evidence type="ECO:0000313" key="2">
    <source>
        <dbReference type="Proteomes" id="UP000241890"/>
    </source>
</evidence>
<protein>
    <submittedName>
        <fullName evidence="1">Uncharacterized protein</fullName>
    </submittedName>
</protein>
<reference evidence="1 2" key="1">
    <citation type="submission" date="2017-12" db="EMBL/GenBank/DDBJ databases">
        <title>Sequencing, de novo assembly and annotation of complete genome of a new Thraustochytrid species, strain FCC1311.</title>
        <authorList>
            <person name="Sedici K."/>
            <person name="Godart F."/>
            <person name="Aiese Cigliano R."/>
            <person name="Sanseverino W."/>
            <person name="Barakat M."/>
            <person name="Ortet P."/>
            <person name="Marechal E."/>
            <person name="Cagnac O."/>
            <person name="Amato A."/>
        </authorList>
    </citation>
    <scope>NUCLEOTIDE SEQUENCE [LARGE SCALE GENOMIC DNA]</scope>
</reference>
<accession>A0A2R5H2W4</accession>